<dbReference type="GO" id="GO:0001405">
    <property type="term" value="C:PAM complex, Tim23 associated import motor"/>
    <property type="evidence" value="ECO:0007669"/>
    <property type="project" value="TreeGrafter"/>
</dbReference>
<dbReference type="Proteomes" id="UP000703661">
    <property type="component" value="Unassembled WGS sequence"/>
</dbReference>
<keyword evidence="8" id="KW-1185">Reference proteome</keyword>
<dbReference type="GO" id="GO:0042803">
    <property type="term" value="F:protein homodimerization activity"/>
    <property type="evidence" value="ECO:0007669"/>
    <property type="project" value="InterPro"/>
</dbReference>
<gene>
    <name evidence="7" type="primary">MGE1</name>
    <name evidence="7" type="ORF">BGZ80_010935</name>
</gene>
<dbReference type="InterPro" id="IPR000740">
    <property type="entry name" value="GrpE"/>
</dbReference>
<dbReference type="InterPro" id="IPR009012">
    <property type="entry name" value="GrpE_head"/>
</dbReference>
<evidence type="ECO:0000256" key="1">
    <source>
        <dbReference type="ARBA" id="ARBA00004305"/>
    </source>
</evidence>
<dbReference type="PANTHER" id="PTHR21237">
    <property type="entry name" value="GRPE PROTEIN"/>
    <property type="match status" value="1"/>
</dbReference>
<reference evidence="7" key="1">
    <citation type="journal article" date="2020" name="Fungal Divers.">
        <title>Resolving the Mortierellaceae phylogeny through synthesis of multi-gene phylogenetics and phylogenomics.</title>
        <authorList>
            <person name="Vandepol N."/>
            <person name="Liber J."/>
            <person name="Desiro A."/>
            <person name="Na H."/>
            <person name="Kennedy M."/>
            <person name="Barry K."/>
            <person name="Grigoriev I.V."/>
            <person name="Miller A.N."/>
            <person name="O'Donnell K."/>
            <person name="Stajich J.E."/>
            <person name="Bonito G."/>
        </authorList>
    </citation>
    <scope>NUCLEOTIDE SEQUENCE</scope>
    <source>
        <strain evidence="7">NRRL 2769</strain>
    </source>
</reference>
<dbReference type="GO" id="GO:0000774">
    <property type="term" value="F:adenyl-nucleotide exchange factor activity"/>
    <property type="evidence" value="ECO:0007669"/>
    <property type="project" value="InterPro"/>
</dbReference>
<comment type="caution">
    <text evidence="7">The sequence shown here is derived from an EMBL/GenBank/DDBJ whole genome shotgun (WGS) entry which is preliminary data.</text>
</comment>
<dbReference type="GO" id="GO:0030150">
    <property type="term" value="P:protein import into mitochondrial matrix"/>
    <property type="evidence" value="ECO:0007669"/>
    <property type="project" value="TreeGrafter"/>
</dbReference>
<feature type="compositionally biased region" description="Basic and acidic residues" evidence="6">
    <location>
        <begin position="67"/>
        <end position="82"/>
    </location>
</feature>
<feature type="compositionally biased region" description="Polar residues" evidence="6">
    <location>
        <begin position="56"/>
        <end position="66"/>
    </location>
</feature>
<dbReference type="Pfam" id="PF01025">
    <property type="entry name" value="GrpE"/>
    <property type="match status" value="1"/>
</dbReference>
<protein>
    <recommendedName>
        <fullName evidence="4">GrpE protein homolog</fullName>
    </recommendedName>
</protein>
<dbReference type="HAMAP" id="MF_01151">
    <property type="entry name" value="GrpE"/>
    <property type="match status" value="1"/>
</dbReference>
<evidence type="ECO:0000256" key="6">
    <source>
        <dbReference type="SAM" id="MobiDB-lite"/>
    </source>
</evidence>
<dbReference type="SUPFAM" id="SSF58014">
    <property type="entry name" value="Coiled-coil domain of nucleotide exchange factor GrpE"/>
    <property type="match status" value="1"/>
</dbReference>
<comment type="subcellular location">
    <subcellularLocation>
        <location evidence="1 4">Mitochondrion matrix</location>
    </subcellularLocation>
</comment>
<dbReference type="Gene3D" id="3.90.20.20">
    <property type="match status" value="1"/>
</dbReference>
<organism evidence="7 8">
    <name type="scientific">Entomortierella chlamydospora</name>
    <dbReference type="NCBI Taxonomy" id="101097"/>
    <lineage>
        <taxon>Eukaryota</taxon>
        <taxon>Fungi</taxon>
        <taxon>Fungi incertae sedis</taxon>
        <taxon>Mucoromycota</taxon>
        <taxon>Mortierellomycotina</taxon>
        <taxon>Mortierellomycetes</taxon>
        <taxon>Mortierellales</taxon>
        <taxon>Mortierellaceae</taxon>
        <taxon>Entomortierella</taxon>
    </lineage>
</organism>
<proteinExistence type="inferred from homology"/>
<dbReference type="Gene3D" id="2.30.22.10">
    <property type="entry name" value="Head domain of nucleotide exchange factor GrpE"/>
    <property type="match status" value="1"/>
</dbReference>
<dbReference type="CDD" id="cd00446">
    <property type="entry name" value="GrpE"/>
    <property type="match status" value="1"/>
</dbReference>
<evidence type="ECO:0000256" key="5">
    <source>
        <dbReference type="RuleBase" id="RU004478"/>
    </source>
</evidence>
<comment type="similarity">
    <text evidence="2 5">Belongs to the GrpE family.</text>
</comment>
<dbReference type="GO" id="GO:0051087">
    <property type="term" value="F:protein-folding chaperone binding"/>
    <property type="evidence" value="ECO:0007669"/>
    <property type="project" value="InterPro"/>
</dbReference>
<evidence type="ECO:0000256" key="4">
    <source>
        <dbReference type="RuleBase" id="RU000640"/>
    </source>
</evidence>
<dbReference type="AlphaFoldDB" id="A0A9P6MV61"/>
<evidence type="ECO:0000256" key="3">
    <source>
        <dbReference type="ARBA" id="ARBA00023186"/>
    </source>
</evidence>
<evidence type="ECO:0000313" key="8">
    <source>
        <dbReference type="Proteomes" id="UP000703661"/>
    </source>
</evidence>
<dbReference type="PROSITE" id="PS01071">
    <property type="entry name" value="GRPE"/>
    <property type="match status" value="1"/>
</dbReference>
<evidence type="ECO:0000313" key="7">
    <source>
        <dbReference type="EMBL" id="KAG0013650.1"/>
    </source>
</evidence>
<dbReference type="InterPro" id="IPR013805">
    <property type="entry name" value="GrpE_CC"/>
</dbReference>
<dbReference type="GO" id="GO:0006457">
    <property type="term" value="P:protein folding"/>
    <property type="evidence" value="ECO:0007669"/>
    <property type="project" value="InterPro"/>
</dbReference>
<name>A0A9P6MV61_9FUNG</name>
<accession>A0A9P6MV61</accession>
<keyword evidence="3 4" id="KW-0143">Chaperone</keyword>
<evidence type="ECO:0000256" key="2">
    <source>
        <dbReference type="ARBA" id="ARBA00009054"/>
    </source>
</evidence>
<dbReference type="SUPFAM" id="SSF51064">
    <property type="entry name" value="Head domain of nucleotide exchange factor GrpE"/>
    <property type="match status" value="1"/>
</dbReference>
<dbReference type="EMBL" id="JAAAID010000819">
    <property type="protein sequence ID" value="KAG0013650.1"/>
    <property type="molecule type" value="Genomic_DNA"/>
</dbReference>
<feature type="region of interest" description="Disordered" evidence="6">
    <location>
        <begin position="35"/>
        <end position="82"/>
    </location>
</feature>
<dbReference type="PRINTS" id="PR00773">
    <property type="entry name" value="GRPEPROTEIN"/>
</dbReference>
<keyword evidence="4" id="KW-0496">Mitochondrion</keyword>
<sequence>MSLSILSSSLKGSFVKAARLSAAVSTSRPATVWTSRLYSTEQNNNDNKDNKEGAATQDTTAESASAEQKENAKSPHEEALAAKDKQIAEIKVKNEERTLTRIHNTTSSTGLTLLTVPERQEQAMLRNNNSRDMENLRQRTAKEVASTKEYAIQKFAKDLLDTADILVLAIKNVPAEEISETSTNNHLKSLHTGVSMTRDELLKTLKRHGVEPYDPINEKFDPNLHQANFQVPMPDKEPGTVFDVQKVGFMLKGRVLRPAQVGVVQSTD</sequence>
<dbReference type="FunFam" id="2.30.22.10:FF:000002">
    <property type="entry name" value="GrpE protein homolog"/>
    <property type="match status" value="1"/>
</dbReference>
<dbReference type="GO" id="GO:0051082">
    <property type="term" value="F:unfolded protein binding"/>
    <property type="evidence" value="ECO:0007669"/>
    <property type="project" value="TreeGrafter"/>
</dbReference>
<dbReference type="PANTHER" id="PTHR21237:SF23">
    <property type="entry name" value="GRPE PROTEIN HOMOLOG, MITOCHONDRIAL"/>
    <property type="match status" value="1"/>
</dbReference>
<comment type="function">
    <text evidence="4">Essential component of the PAM complex, a complex required for the translocation of transit peptide-containing proteins from the inner membrane into the mitochondrial matrix in an ATP-dependent manner.</text>
</comment>